<proteinExistence type="predicted"/>
<protein>
    <submittedName>
        <fullName evidence="1">Uncharacterized protein</fullName>
    </submittedName>
</protein>
<reference evidence="1" key="1">
    <citation type="submission" date="2018-05" db="EMBL/GenBank/DDBJ databases">
        <authorList>
            <person name="Lanie J.A."/>
            <person name="Ng W.-L."/>
            <person name="Kazmierczak K.M."/>
            <person name="Andrzejewski T.M."/>
            <person name="Davidsen T.M."/>
            <person name="Wayne K.J."/>
            <person name="Tettelin H."/>
            <person name="Glass J.I."/>
            <person name="Rusch D."/>
            <person name="Podicherti R."/>
            <person name="Tsui H.-C.T."/>
            <person name="Winkler M.E."/>
        </authorList>
    </citation>
    <scope>NUCLEOTIDE SEQUENCE</scope>
</reference>
<sequence length="23" mass="2451">MVSILRQDDGMFLLGGLQGGVDE</sequence>
<name>A0A382AZZ2_9ZZZZ</name>
<evidence type="ECO:0000313" key="1">
    <source>
        <dbReference type="EMBL" id="SVB06622.1"/>
    </source>
</evidence>
<feature type="non-terminal residue" evidence="1">
    <location>
        <position position="23"/>
    </location>
</feature>
<organism evidence="1">
    <name type="scientific">marine metagenome</name>
    <dbReference type="NCBI Taxonomy" id="408172"/>
    <lineage>
        <taxon>unclassified sequences</taxon>
        <taxon>metagenomes</taxon>
        <taxon>ecological metagenomes</taxon>
    </lineage>
</organism>
<dbReference type="AlphaFoldDB" id="A0A382AZZ2"/>
<dbReference type="EMBL" id="UINC01027415">
    <property type="protein sequence ID" value="SVB06622.1"/>
    <property type="molecule type" value="Genomic_DNA"/>
</dbReference>
<gene>
    <name evidence="1" type="ORF">METZ01_LOCUS159476</name>
</gene>
<accession>A0A382AZZ2</accession>